<dbReference type="Gene3D" id="1.10.510.10">
    <property type="entry name" value="Transferase(Phosphotransferase) domain 1"/>
    <property type="match status" value="1"/>
</dbReference>
<dbReference type="EMBL" id="JAUEPU010000009">
    <property type="protein sequence ID" value="KAK0499798.1"/>
    <property type="molecule type" value="Genomic_DNA"/>
</dbReference>
<name>A0AA39URJ1_9AGAR</name>
<protein>
    <recommendedName>
        <fullName evidence="2">Protein kinase domain-containing protein</fullName>
    </recommendedName>
</protein>
<dbReference type="PROSITE" id="PS50011">
    <property type="entry name" value="PROTEIN_KINASE_DOM"/>
    <property type="match status" value="1"/>
</dbReference>
<evidence type="ECO:0000256" key="1">
    <source>
        <dbReference type="SAM" id="MobiDB-lite"/>
    </source>
</evidence>
<reference evidence="3" key="1">
    <citation type="submission" date="2023-06" db="EMBL/GenBank/DDBJ databases">
        <authorList>
            <consortium name="Lawrence Berkeley National Laboratory"/>
            <person name="Ahrendt S."/>
            <person name="Sahu N."/>
            <person name="Indic B."/>
            <person name="Wong-Bajracharya J."/>
            <person name="Merenyi Z."/>
            <person name="Ke H.-M."/>
            <person name="Monk M."/>
            <person name="Kocsube S."/>
            <person name="Drula E."/>
            <person name="Lipzen A."/>
            <person name="Balint B."/>
            <person name="Henrissat B."/>
            <person name="Andreopoulos B."/>
            <person name="Martin F.M."/>
            <person name="Harder C.B."/>
            <person name="Rigling D."/>
            <person name="Ford K.L."/>
            <person name="Foster G.D."/>
            <person name="Pangilinan J."/>
            <person name="Papanicolaou A."/>
            <person name="Barry K."/>
            <person name="LaButti K."/>
            <person name="Viragh M."/>
            <person name="Koriabine M."/>
            <person name="Yan M."/>
            <person name="Riley R."/>
            <person name="Champramary S."/>
            <person name="Plett K.L."/>
            <person name="Tsai I.J."/>
            <person name="Slot J."/>
            <person name="Sipos G."/>
            <person name="Plett J."/>
            <person name="Nagy L.G."/>
            <person name="Grigoriev I.V."/>
        </authorList>
    </citation>
    <scope>NUCLEOTIDE SEQUENCE</scope>
    <source>
        <strain evidence="3">HWK02</strain>
    </source>
</reference>
<feature type="domain" description="Protein kinase" evidence="2">
    <location>
        <begin position="1"/>
        <end position="347"/>
    </location>
</feature>
<evidence type="ECO:0000313" key="3">
    <source>
        <dbReference type="EMBL" id="KAK0499798.1"/>
    </source>
</evidence>
<feature type="compositionally biased region" description="Acidic residues" evidence="1">
    <location>
        <begin position="16"/>
        <end position="30"/>
    </location>
</feature>
<dbReference type="SMART" id="SM00220">
    <property type="entry name" value="S_TKc"/>
    <property type="match status" value="1"/>
</dbReference>
<dbReference type="SUPFAM" id="SSF56112">
    <property type="entry name" value="Protein kinase-like (PK-like)"/>
    <property type="match status" value="1"/>
</dbReference>
<evidence type="ECO:0000313" key="4">
    <source>
        <dbReference type="Proteomes" id="UP001175228"/>
    </source>
</evidence>
<dbReference type="Proteomes" id="UP001175228">
    <property type="component" value="Unassembled WGS sequence"/>
</dbReference>
<comment type="caution">
    <text evidence="3">The sequence shown here is derived from an EMBL/GenBank/DDBJ whole genome shotgun (WGS) entry which is preliminary data.</text>
</comment>
<feature type="region of interest" description="Disordered" evidence="1">
    <location>
        <begin position="1"/>
        <end position="37"/>
    </location>
</feature>
<dbReference type="InterPro" id="IPR011009">
    <property type="entry name" value="Kinase-like_dom_sf"/>
</dbReference>
<dbReference type="GO" id="GO:0005524">
    <property type="term" value="F:ATP binding"/>
    <property type="evidence" value="ECO:0007669"/>
    <property type="project" value="InterPro"/>
</dbReference>
<evidence type="ECO:0000259" key="2">
    <source>
        <dbReference type="PROSITE" id="PS50011"/>
    </source>
</evidence>
<accession>A0AA39URJ1</accession>
<sequence length="378" mass="43001">MGEYSMPPYSAAADIDPMDQDESDDENENEREERLYNGERSKAEMRWVGIEPFLKSKGYLLPPRYQPDWQPSWQGPNGIPYEYAVDSFPLVHPNVIEGKRASDDKGVIIKSTSIHTEEAKKAALLAAIVDPCNHCVPVWDVFDFPGESECVVLVMPLLHNMWTPAFHCRAEVFEALRQFLEGLAFMHREKYAHRDAAMINMTMDVSDLMPGGFSLASQHFPFLLNLYSTDPRNRCEVDFETTTHCPEGIEKARVTGTYGSDHSMPEISEVVPYNPFKLDIYTLGNAFLKEMKASLAVSSRPILVSDAMIQHYLGMEDLEPFLLKMTAPDPDERPTAAGALEELNALIAELGPASLRRRTYKPSFGLSWQFYRFWSWLW</sequence>
<dbReference type="InterPro" id="IPR000719">
    <property type="entry name" value="Prot_kinase_dom"/>
</dbReference>
<organism evidence="3 4">
    <name type="scientific">Armillaria luteobubalina</name>
    <dbReference type="NCBI Taxonomy" id="153913"/>
    <lineage>
        <taxon>Eukaryota</taxon>
        <taxon>Fungi</taxon>
        <taxon>Dikarya</taxon>
        <taxon>Basidiomycota</taxon>
        <taxon>Agaricomycotina</taxon>
        <taxon>Agaricomycetes</taxon>
        <taxon>Agaricomycetidae</taxon>
        <taxon>Agaricales</taxon>
        <taxon>Marasmiineae</taxon>
        <taxon>Physalacriaceae</taxon>
        <taxon>Armillaria</taxon>
    </lineage>
</organism>
<dbReference type="GO" id="GO:0004672">
    <property type="term" value="F:protein kinase activity"/>
    <property type="evidence" value="ECO:0007669"/>
    <property type="project" value="InterPro"/>
</dbReference>
<dbReference type="AlphaFoldDB" id="A0AA39URJ1"/>
<keyword evidence="4" id="KW-1185">Reference proteome</keyword>
<proteinExistence type="predicted"/>
<gene>
    <name evidence="3" type="ORF">EDD18DRAFT_1103092</name>
</gene>